<name>A0A1X9LTM2_9MICO</name>
<feature type="compositionally biased region" description="Basic and acidic residues" evidence="1">
    <location>
        <begin position="35"/>
        <end position="110"/>
    </location>
</feature>
<dbReference type="AlphaFoldDB" id="A0A1X9LTM2"/>
<gene>
    <name evidence="2" type="ORF">B5808_15910</name>
</gene>
<feature type="compositionally biased region" description="Basic and acidic residues" evidence="1">
    <location>
        <begin position="1"/>
        <end position="22"/>
    </location>
</feature>
<accession>A0A1X9LTM2</accession>
<dbReference type="Proteomes" id="UP000192775">
    <property type="component" value="Chromosome"/>
</dbReference>
<proteinExistence type="predicted"/>
<dbReference type="KEGG" id="cphy:B5808_15910"/>
<sequence>MDQRREDGLVDEARDDDAEHRVQPQHTPDAAVAPDAHEQSDRGAEHEDVALDREVAEQPYEARGEALTRRVRRRVDVLPTREDERDLDDERGRDDHRDGAEPDPGGERPRIRAAVRPVSGARRRRRVTHASPPHRGRRRPHPPPC</sequence>
<evidence type="ECO:0000256" key="1">
    <source>
        <dbReference type="SAM" id="MobiDB-lite"/>
    </source>
</evidence>
<feature type="region of interest" description="Disordered" evidence="1">
    <location>
        <begin position="1"/>
        <end position="145"/>
    </location>
</feature>
<evidence type="ECO:0000313" key="2">
    <source>
        <dbReference type="EMBL" id="ARJ06539.1"/>
    </source>
</evidence>
<dbReference type="EMBL" id="CP020715">
    <property type="protein sequence ID" value="ARJ06539.1"/>
    <property type="molecule type" value="Genomic_DNA"/>
</dbReference>
<feature type="compositionally biased region" description="Basic residues" evidence="1">
    <location>
        <begin position="121"/>
        <end position="145"/>
    </location>
</feature>
<reference evidence="2 3" key="1">
    <citation type="submission" date="2017-04" db="EMBL/GenBank/DDBJ databases">
        <authorList>
            <person name="Afonso C.L."/>
            <person name="Miller P.J."/>
            <person name="Scott M.A."/>
            <person name="Spackman E."/>
            <person name="Goraichik I."/>
            <person name="Dimitrov K.M."/>
            <person name="Suarez D.L."/>
            <person name="Swayne D.E."/>
        </authorList>
    </citation>
    <scope>NUCLEOTIDE SEQUENCE [LARGE SCALE GENOMIC DNA]</scope>
    <source>
        <strain evidence="3">XA(T)</strain>
    </source>
</reference>
<keyword evidence="3" id="KW-1185">Reference proteome</keyword>
<evidence type="ECO:0000313" key="3">
    <source>
        <dbReference type="Proteomes" id="UP000192775"/>
    </source>
</evidence>
<organism evidence="2 3">
    <name type="scientific">Cnuibacter physcomitrellae</name>
    <dbReference type="NCBI Taxonomy" id="1619308"/>
    <lineage>
        <taxon>Bacteria</taxon>
        <taxon>Bacillati</taxon>
        <taxon>Actinomycetota</taxon>
        <taxon>Actinomycetes</taxon>
        <taxon>Micrococcales</taxon>
        <taxon>Microbacteriaceae</taxon>
        <taxon>Cnuibacter</taxon>
    </lineage>
</organism>
<protein>
    <submittedName>
        <fullName evidence="2">Uncharacterized protein</fullName>
    </submittedName>
</protein>